<dbReference type="PANTHER" id="PTHR47683:SF3">
    <property type="entry name" value="RIBOSOMAL LARGE SUBUNIT PSEUDOURIDINE SYNTHASE B"/>
    <property type="match status" value="1"/>
</dbReference>
<dbReference type="CDD" id="cd00165">
    <property type="entry name" value="S4"/>
    <property type="match status" value="1"/>
</dbReference>
<evidence type="ECO:0000259" key="5">
    <source>
        <dbReference type="SMART" id="SM00363"/>
    </source>
</evidence>
<feature type="compositionally biased region" description="Basic residues" evidence="4">
    <location>
        <begin position="269"/>
        <end position="308"/>
    </location>
</feature>
<dbReference type="EC" id="5.4.99.22" evidence="6"/>
<dbReference type="InterPro" id="IPR020103">
    <property type="entry name" value="PsdUridine_synth_cat_dom_sf"/>
</dbReference>
<dbReference type="PANTHER" id="PTHR47683">
    <property type="entry name" value="PSEUDOURIDINE SYNTHASE FAMILY PROTEIN-RELATED"/>
    <property type="match status" value="1"/>
</dbReference>
<keyword evidence="2" id="KW-0694">RNA-binding</keyword>
<reference evidence="6" key="1">
    <citation type="submission" date="2018-06" db="EMBL/GenBank/DDBJ databases">
        <authorList>
            <person name="Zhirakovskaya E."/>
        </authorList>
    </citation>
    <scope>NUCLEOTIDE SEQUENCE</scope>
</reference>
<dbReference type="SUPFAM" id="SSF55120">
    <property type="entry name" value="Pseudouridine synthase"/>
    <property type="match status" value="1"/>
</dbReference>
<name>A0A3B0T3D5_9ZZZZ</name>
<dbReference type="PROSITE" id="PS01149">
    <property type="entry name" value="PSI_RSU"/>
    <property type="match status" value="1"/>
</dbReference>
<dbReference type="InterPro" id="IPR000748">
    <property type="entry name" value="PsdUridine_synth_RsuA/RluB/E/F"/>
</dbReference>
<evidence type="ECO:0000313" key="6">
    <source>
        <dbReference type="EMBL" id="VAW06849.1"/>
    </source>
</evidence>
<organism evidence="6">
    <name type="scientific">hydrothermal vent metagenome</name>
    <dbReference type="NCBI Taxonomy" id="652676"/>
    <lineage>
        <taxon>unclassified sequences</taxon>
        <taxon>metagenomes</taxon>
        <taxon>ecological metagenomes</taxon>
    </lineage>
</organism>
<dbReference type="Pfam" id="PF00849">
    <property type="entry name" value="PseudoU_synth_2"/>
    <property type="match status" value="1"/>
</dbReference>
<proteinExistence type="inferred from homology"/>
<dbReference type="InterPro" id="IPR002942">
    <property type="entry name" value="S4_RNA-bd"/>
</dbReference>
<feature type="region of interest" description="Disordered" evidence="4">
    <location>
        <begin position="259"/>
        <end position="308"/>
    </location>
</feature>
<dbReference type="SUPFAM" id="SSF55174">
    <property type="entry name" value="Alpha-L RNA-binding motif"/>
    <property type="match status" value="1"/>
</dbReference>
<feature type="domain" description="RNA-binding S4" evidence="5">
    <location>
        <begin position="16"/>
        <end position="75"/>
    </location>
</feature>
<dbReference type="GO" id="GO:0160139">
    <property type="term" value="F:23S rRNA pseudouridine(2605) synthase activity"/>
    <property type="evidence" value="ECO:0007669"/>
    <property type="project" value="UniProtKB-EC"/>
</dbReference>
<protein>
    <submittedName>
        <fullName evidence="6">Ribosomal large subunit pseudouridine synthase B</fullName>
        <ecNumber evidence="6">5.4.99.22</ecNumber>
    </submittedName>
</protein>
<dbReference type="Gene3D" id="3.10.290.10">
    <property type="entry name" value="RNA-binding S4 domain"/>
    <property type="match status" value="1"/>
</dbReference>
<dbReference type="InterPro" id="IPR020094">
    <property type="entry name" value="TruA/RsuA/RluB/E/F_N"/>
</dbReference>
<dbReference type="InterPro" id="IPR050343">
    <property type="entry name" value="RsuA_PseudoU_synthase"/>
</dbReference>
<dbReference type="InterPro" id="IPR042092">
    <property type="entry name" value="PsdUridine_s_RsuA/RluB/E/F_cat"/>
</dbReference>
<evidence type="ECO:0000256" key="3">
    <source>
        <dbReference type="ARBA" id="ARBA00023235"/>
    </source>
</evidence>
<dbReference type="AlphaFoldDB" id="A0A3B0T3D5"/>
<dbReference type="SMART" id="SM00363">
    <property type="entry name" value="S4"/>
    <property type="match status" value="1"/>
</dbReference>
<sequence length="308" mass="35130">MTDDREKPEKGARKEERIAKMLARAGVGSRRAVERMIEAGMVKQGDQVITTPATLISSVEGITVDGMEVKPPEPTRIWKYHKPAGRMTTYYDPEGRPTVFEAMPENMPRVLSVGRLDLNTEGLLLLTNDGELSRWLELPSTGWVRIYKVRCHGYFDREKVAEIRRGVTIEDVAYRGVKININESREKSNIWLTISITEGKNREVRKLLEYIGLQVTRLIRLSYGPFELGEMKRGDIQEVTAQDMLHHCSDFFQGKDVTGIMPPANVSKSRSKKSRSGWAKAKPKTNSRRANKKRTDPKRRTPKHPVKK</sequence>
<keyword evidence="3 6" id="KW-0413">Isomerase</keyword>
<dbReference type="InterPro" id="IPR006145">
    <property type="entry name" value="PsdUridine_synth_RsuA/RluA"/>
</dbReference>
<dbReference type="GO" id="GO:0003723">
    <property type="term" value="F:RNA binding"/>
    <property type="evidence" value="ECO:0007669"/>
    <property type="project" value="UniProtKB-KW"/>
</dbReference>
<dbReference type="Gene3D" id="3.30.70.1560">
    <property type="entry name" value="Alpha-L RNA-binding motif"/>
    <property type="match status" value="1"/>
</dbReference>
<dbReference type="Pfam" id="PF01479">
    <property type="entry name" value="S4"/>
    <property type="match status" value="1"/>
</dbReference>
<dbReference type="GO" id="GO:0001522">
    <property type="term" value="P:pseudouridine synthesis"/>
    <property type="evidence" value="ECO:0007669"/>
    <property type="project" value="InterPro"/>
</dbReference>
<gene>
    <name evidence="6" type="ORF">MNBD_ALPHA01-2279</name>
</gene>
<accession>A0A3B0T3D5</accession>
<dbReference type="PROSITE" id="PS50889">
    <property type="entry name" value="S4"/>
    <property type="match status" value="1"/>
</dbReference>
<dbReference type="InterPro" id="IPR036986">
    <property type="entry name" value="S4_RNA-bd_sf"/>
</dbReference>
<comment type="similarity">
    <text evidence="1">Belongs to the pseudouridine synthase RsuA family.</text>
</comment>
<dbReference type="Gene3D" id="3.30.70.580">
    <property type="entry name" value="Pseudouridine synthase I, catalytic domain, N-terminal subdomain"/>
    <property type="match status" value="1"/>
</dbReference>
<evidence type="ECO:0000256" key="1">
    <source>
        <dbReference type="ARBA" id="ARBA00008348"/>
    </source>
</evidence>
<evidence type="ECO:0000256" key="4">
    <source>
        <dbReference type="SAM" id="MobiDB-lite"/>
    </source>
</evidence>
<dbReference type="GO" id="GO:0006364">
    <property type="term" value="P:rRNA processing"/>
    <property type="evidence" value="ECO:0007669"/>
    <property type="project" value="UniProtKB-ARBA"/>
</dbReference>
<dbReference type="InterPro" id="IPR018496">
    <property type="entry name" value="PsdUridine_synth_RsuA/RluB_CS"/>
</dbReference>
<evidence type="ECO:0000256" key="2">
    <source>
        <dbReference type="ARBA" id="ARBA00022884"/>
    </source>
</evidence>
<dbReference type="NCBIfam" id="TIGR00093">
    <property type="entry name" value="pseudouridine synthase"/>
    <property type="match status" value="1"/>
</dbReference>
<dbReference type="EMBL" id="UOEJ01000252">
    <property type="protein sequence ID" value="VAW06849.1"/>
    <property type="molecule type" value="Genomic_DNA"/>
</dbReference>